<dbReference type="EMBL" id="BJUV01000009">
    <property type="protein sequence ID" value="GEK82922.1"/>
    <property type="molecule type" value="Genomic_DNA"/>
</dbReference>
<dbReference type="Proteomes" id="UP000321154">
    <property type="component" value="Unassembled WGS sequence"/>
</dbReference>
<feature type="domain" description="CYTH" evidence="1">
    <location>
        <begin position="6"/>
        <end position="212"/>
    </location>
</feature>
<dbReference type="OrthoDB" id="9777271at2"/>
<evidence type="ECO:0000313" key="3">
    <source>
        <dbReference type="EMBL" id="MBA8813270.1"/>
    </source>
</evidence>
<dbReference type="Pfam" id="PF01928">
    <property type="entry name" value="CYTH"/>
    <property type="match status" value="1"/>
</dbReference>
<gene>
    <name evidence="3" type="ORF">FB463_001519</name>
    <name evidence="2" type="ORF">FFA01_12310</name>
</gene>
<dbReference type="InterPro" id="IPR033469">
    <property type="entry name" value="CYTH-like_dom_sf"/>
</dbReference>
<keyword evidence="4" id="KW-1185">Reference proteome</keyword>
<dbReference type="CDD" id="cd07374">
    <property type="entry name" value="CYTH-like_Pase"/>
    <property type="match status" value="1"/>
</dbReference>
<dbReference type="AlphaFoldDB" id="A0A7W3PIB8"/>
<sequence length="212" mass="22621">MSRTEQIEIERKYDVDRAAVLPDPTGAAGEGLAIDRIDVRAAVDLTATYWDTPGHALLGARTTLRRREGGGDEGWHLKLPPQAGGQGRREVHWPLGAADESVPRDLLELVAGELDGREVAPVLRLETTRTVTVLEAAHGRALAEIADDDVTASDLVSGARRSWREWEVELAPGVDGQPGEGLLDAVEERLVAAGAVVSTSKSKLARGLGAED</sequence>
<evidence type="ECO:0000259" key="1">
    <source>
        <dbReference type="PROSITE" id="PS51707"/>
    </source>
</evidence>
<organism evidence="3 5">
    <name type="scientific">Frigoribacterium faeni</name>
    <dbReference type="NCBI Taxonomy" id="145483"/>
    <lineage>
        <taxon>Bacteria</taxon>
        <taxon>Bacillati</taxon>
        <taxon>Actinomycetota</taxon>
        <taxon>Actinomycetes</taxon>
        <taxon>Micrococcales</taxon>
        <taxon>Microbacteriaceae</taxon>
        <taxon>Frigoribacterium</taxon>
    </lineage>
</organism>
<dbReference type="Gene3D" id="2.40.320.10">
    <property type="entry name" value="Hypothetical Protein Pfu-838710-001"/>
    <property type="match status" value="1"/>
</dbReference>
<dbReference type="EMBL" id="JACGWW010000002">
    <property type="protein sequence ID" value="MBA8813270.1"/>
    <property type="molecule type" value="Genomic_DNA"/>
</dbReference>
<evidence type="ECO:0000313" key="4">
    <source>
        <dbReference type="Proteomes" id="UP000321154"/>
    </source>
</evidence>
<proteinExistence type="predicted"/>
<protein>
    <submittedName>
        <fullName evidence="3">Inorganic triphosphatase YgiF</fullName>
    </submittedName>
</protein>
<dbReference type="PROSITE" id="PS51707">
    <property type="entry name" value="CYTH"/>
    <property type="match status" value="1"/>
</dbReference>
<dbReference type="SUPFAM" id="SSF55154">
    <property type="entry name" value="CYTH-like phosphatases"/>
    <property type="match status" value="1"/>
</dbReference>
<dbReference type="Proteomes" id="UP000522688">
    <property type="component" value="Unassembled WGS sequence"/>
</dbReference>
<dbReference type="InterPro" id="IPR023577">
    <property type="entry name" value="CYTH_domain"/>
</dbReference>
<reference evidence="3 5" key="2">
    <citation type="submission" date="2020-07" db="EMBL/GenBank/DDBJ databases">
        <title>Sequencing the genomes of 1000 actinobacteria strains.</title>
        <authorList>
            <person name="Klenk H.-P."/>
        </authorList>
    </citation>
    <scope>NUCLEOTIDE SEQUENCE [LARGE SCALE GENOMIC DNA]</scope>
    <source>
        <strain evidence="3 5">DSM 10309</strain>
    </source>
</reference>
<comment type="caution">
    <text evidence="3">The sequence shown here is derived from an EMBL/GenBank/DDBJ whole genome shotgun (WGS) entry which is preliminary data.</text>
</comment>
<name>A0A7W3PIB8_9MICO</name>
<dbReference type="RefSeq" id="WP_146854047.1">
    <property type="nucleotide sequence ID" value="NZ_BAAAHR010000001.1"/>
</dbReference>
<reference evidence="2 4" key="1">
    <citation type="submission" date="2019-07" db="EMBL/GenBank/DDBJ databases">
        <title>Whole genome shotgun sequence of Frigoribacterium faeni NBRC 103066.</title>
        <authorList>
            <person name="Hosoyama A."/>
            <person name="Uohara A."/>
            <person name="Ohji S."/>
            <person name="Ichikawa N."/>
        </authorList>
    </citation>
    <scope>NUCLEOTIDE SEQUENCE [LARGE SCALE GENOMIC DNA]</scope>
    <source>
        <strain evidence="2 4">NBRC 103066</strain>
    </source>
</reference>
<dbReference type="SMART" id="SM01118">
    <property type="entry name" value="CYTH"/>
    <property type="match status" value="1"/>
</dbReference>
<evidence type="ECO:0000313" key="5">
    <source>
        <dbReference type="Proteomes" id="UP000522688"/>
    </source>
</evidence>
<evidence type="ECO:0000313" key="2">
    <source>
        <dbReference type="EMBL" id="GEK82922.1"/>
    </source>
</evidence>
<accession>A0A7W3PIB8</accession>